<sequence>MCSKICKWPAVGIMKLLFKRLILKVEEEWLAIRWIVVGVTCHKCSMLLTSFLLTTSLLASLLLISLLPSAAEEFEILPFIRGRLLLDAGKLVANEPATVVSLSLESLSAEKLEILLCSRAKVRLKDFHKNASLSACNAHNGSGSSRRFLEVSTPSGRALIKQLGIHLNRGISLEQIEISTLMTRKIAAKDVSTVHAQRKVVVEDIATTNAWRKIFDEDVAAADASTNVERKTAAEDVAPANVYRKIVAEDTTSTNACRKIIAENETAADACRKIVVEDATTTNVPSLLGKMSSAGYCASTEKTPFAGKLASAEETPSAGKYVYIANEGILGLFGFETKVIGSNNVIKVEYGHAWFCS</sequence>
<accession>A0A1R3IK07</accession>
<keyword evidence="1" id="KW-1133">Transmembrane helix</keyword>
<proteinExistence type="predicted"/>
<name>A0A1R3IK07_9ROSI</name>
<evidence type="ECO:0000313" key="2">
    <source>
        <dbReference type="EMBL" id="OMO82893.1"/>
    </source>
</evidence>
<feature type="transmembrane region" description="Helical" evidence="1">
    <location>
        <begin position="51"/>
        <end position="71"/>
    </location>
</feature>
<keyword evidence="1" id="KW-0472">Membrane</keyword>
<evidence type="ECO:0000313" key="3">
    <source>
        <dbReference type="Proteomes" id="UP000187203"/>
    </source>
</evidence>
<dbReference type="EMBL" id="AWUE01018060">
    <property type="protein sequence ID" value="OMO82893.1"/>
    <property type="molecule type" value="Genomic_DNA"/>
</dbReference>
<evidence type="ECO:0000256" key="1">
    <source>
        <dbReference type="SAM" id="Phobius"/>
    </source>
</evidence>
<organism evidence="2 3">
    <name type="scientific">Corchorus olitorius</name>
    <dbReference type="NCBI Taxonomy" id="93759"/>
    <lineage>
        <taxon>Eukaryota</taxon>
        <taxon>Viridiplantae</taxon>
        <taxon>Streptophyta</taxon>
        <taxon>Embryophyta</taxon>
        <taxon>Tracheophyta</taxon>
        <taxon>Spermatophyta</taxon>
        <taxon>Magnoliopsida</taxon>
        <taxon>eudicotyledons</taxon>
        <taxon>Gunneridae</taxon>
        <taxon>Pentapetalae</taxon>
        <taxon>rosids</taxon>
        <taxon>malvids</taxon>
        <taxon>Malvales</taxon>
        <taxon>Malvaceae</taxon>
        <taxon>Grewioideae</taxon>
        <taxon>Apeibeae</taxon>
        <taxon>Corchorus</taxon>
    </lineage>
</organism>
<reference evidence="3" key="1">
    <citation type="submission" date="2013-09" db="EMBL/GenBank/DDBJ databases">
        <title>Corchorus olitorius genome sequencing.</title>
        <authorList>
            <person name="Alam M."/>
            <person name="Haque M.S."/>
            <person name="Islam M.S."/>
            <person name="Emdad E.M."/>
            <person name="Islam M.M."/>
            <person name="Ahmed B."/>
            <person name="Halim A."/>
            <person name="Hossen Q.M.M."/>
            <person name="Hossain M.Z."/>
            <person name="Ahmed R."/>
            <person name="Khan M.M."/>
            <person name="Islam R."/>
            <person name="Rashid M.M."/>
            <person name="Khan S.A."/>
            <person name="Rahman M.S."/>
            <person name="Alam M."/>
            <person name="Yahiya A.S."/>
            <person name="Khan M.S."/>
            <person name="Azam M.S."/>
            <person name="Haque T."/>
            <person name="Lashkar M.Z.H."/>
            <person name="Akhand A.I."/>
            <person name="Morshed G."/>
            <person name="Roy S."/>
            <person name="Uddin K.S."/>
            <person name="Rabeya T."/>
            <person name="Hossain A.S."/>
            <person name="Chowdhury A."/>
            <person name="Snigdha A.R."/>
            <person name="Mortoza M.S."/>
            <person name="Matin S.A."/>
            <person name="Hoque S.M.E."/>
            <person name="Islam M.K."/>
            <person name="Roy D.K."/>
            <person name="Haider R."/>
            <person name="Moosa M.M."/>
            <person name="Elias S.M."/>
            <person name="Hasan A.M."/>
            <person name="Jahan S."/>
            <person name="Shafiuddin M."/>
            <person name="Mahmood N."/>
            <person name="Shommy N.S."/>
        </authorList>
    </citation>
    <scope>NUCLEOTIDE SEQUENCE [LARGE SCALE GENOMIC DNA]</scope>
    <source>
        <strain evidence="3">cv. O-4</strain>
    </source>
</reference>
<protein>
    <submittedName>
        <fullName evidence="2">Uncharacterized protein</fullName>
    </submittedName>
</protein>
<dbReference type="Proteomes" id="UP000187203">
    <property type="component" value="Unassembled WGS sequence"/>
</dbReference>
<comment type="caution">
    <text evidence="2">The sequence shown here is derived from an EMBL/GenBank/DDBJ whole genome shotgun (WGS) entry which is preliminary data.</text>
</comment>
<keyword evidence="3" id="KW-1185">Reference proteome</keyword>
<dbReference type="AlphaFoldDB" id="A0A1R3IK07"/>
<gene>
    <name evidence="2" type="ORF">COLO4_22774</name>
</gene>
<keyword evidence="1" id="KW-0812">Transmembrane</keyword>